<reference evidence="2" key="1">
    <citation type="submission" date="2021-06" db="EMBL/GenBank/DDBJ databases">
        <authorList>
            <person name="Kallberg Y."/>
            <person name="Tangrot J."/>
            <person name="Rosling A."/>
        </authorList>
    </citation>
    <scope>NUCLEOTIDE SEQUENCE</scope>
    <source>
        <strain evidence="2">FL130A</strain>
    </source>
</reference>
<evidence type="ECO:0000313" key="3">
    <source>
        <dbReference type="Proteomes" id="UP000789508"/>
    </source>
</evidence>
<sequence>MLSRNFVLFQLSLILTILICNNFVATSLPIKRSPISLDKRERCVWWPCYSSGSVTGDINGDGDHYGIGYTNPGGSSSIGSISSSA</sequence>
<dbReference type="Proteomes" id="UP000789508">
    <property type="component" value="Unassembled WGS sequence"/>
</dbReference>
<dbReference type="AlphaFoldDB" id="A0A9N9G8K6"/>
<protein>
    <submittedName>
        <fullName evidence="2">2391_t:CDS:1</fullName>
    </submittedName>
</protein>
<keyword evidence="1" id="KW-0732">Signal</keyword>
<organism evidence="2 3">
    <name type="scientific">Ambispora leptoticha</name>
    <dbReference type="NCBI Taxonomy" id="144679"/>
    <lineage>
        <taxon>Eukaryota</taxon>
        <taxon>Fungi</taxon>
        <taxon>Fungi incertae sedis</taxon>
        <taxon>Mucoromycota</taxon>
        <taxon>Glomeromycotina</taxon>
        <taxon>Glomeromycetes</taxon>
        <taxon>Archaeosporales</taxon>
        <taxon>Ambisporaceae</taxon>
        <taxon>Ambispora</taxon>
    </lineage>
</organism>
<feature type="signal peptide" evidence="1">
    <location>
        <begin position="1"/>
        <end position="27"/>
    </location>
</feature>
<accession>A0A9N9G8K6</accession>
<keyword evidence="3" id="KW-1185">Reference proteome</keyword>
<evidence type="ECO:0000313" key="2">
    <source>
        <dbReference type="EMBL" id="CAG8584866.1"/>
    </source>
</evidence>
<proteinExistence type="predicted"/>
<comment type="caution">
    <text evidence="2">The sequence shown here is derived from an EMBL/GenBank/DDBJ whole genome shotgun (WGS) entry which is preliminary data.</text>
</comment>
<gene>
    <name evidence="2" type="ORF">ALEPTO_LOCUS7437</name>
</gene>
<feature type="chain" id="PRO_5040367543" evidence="1">
    <location>
        <begin position="28"/>
        <end position="85"/>
    </location>
</feature>
<evidence type="ECO:0000256" key="1">
    <source>
        <dbReference type="SAM" id="SignalP"/>
    </source>
</evidence>
<name>A0A9N9G8K6_9GLOM</name>
<dbReference type="EMBL" id="CAJVPS010003215">
    <property type="protein sequence ID" value="CAG8584866.1"/>
    <property type="molecule type" value="Genomic_DNA"/>
</dbReference>